<organism evidence="1">
    <name type="scientific">Arundo donax</name>
    <name type="common">Giant reed</name>
    <name type="synonym">Donax arundinaceus</name>
    <dbReference type="NCBI Taxonomy" id="35708"/>
    <lineage>
        <taxon>Eukaryota</taxon>
        <taxon>Viridiplantae</taxon>
        <taxon>Streptophyta</taxon>
        <taxon>Embryophyta</taxon>
        <taxon>Tracheophyta</taxon>
        <taxon>Spermatophyta</taxon>
        <taxon>Magnoliopsida</taxon>
        <taxon>Liliopsida</taxon>
        <taxon>Poales</taxon>
        <taxon>Poaceae</taxon>
        <taxon>PACMAD clade</taxon>
        <taxon>Arundinoideae</taxon>
        <taxon>Arundineae</taxon>
        <taxon>Arundo</taxon>
    </lineage>
</organism>
<reference evidence="1" key="1">
    <citation type="submission" date="2014-09" db="EMBL/GenBank/DDBJ databases">
        <authorList>
            <person name="Magalhaes I.L.F."/>
            <person name="Oliveira U."/>
            <person name="Santos F.R."/>
            <person name="Vidigal T.H.D.A."/>
            <person name="Brescovit A.D."/>
            <person name="Santos A.J."/>
        </authorList>
    </citation>
    <scope>NUCLEOTIDE SEQUENCE</scope>
    <source>
        <tissue evidence="1">Shoot tissue taken approximately 20 cm above the soil surface</tissue>
    </source>
</reference>
<reference evidence="1" key="2">
    <citation type="journal article" date="2015" name="Data Brief">
        <title>Shoot transcriptome of the giant reed, Arundo donax.</title>
        <authorList>
            <person name="Barrero R.A."/>
            <person name="Guerrero F.D."/>
            <person name="Moolhuijzen P."/>
            <person name="Goolsby J.A."/>
            <person name="Tidwell J."/>
            <person name="Bellgard S.E."/>
            <person name="Bellgard M.I."/>
        </authorList>
    </citation>
    <scope>NUCLEOTIDE SEQUENCE</scope>
    <source>
        <tissue evidence="1">Shoot tissue taken approximately 20 cm above the soil surface</tissue>
    </source>
</reference>
<proteinExistence type="predicted"/>
<sequence>MRLKNMIHWNLLSQVVKHGQSMTYHLPLQSPCLRVSRGHPLLLDLGLELQLKLRSATLQGKEGDCTVRIICHQTQKTSAGLGED</sequence>
<evidence type="ECO:0000313" key="1">
    <source>
        <dbReference type="EMBL" id="JAD85659.1"/>
    </source>
</evidence>
<accession>A0A0A9DAT0</accession>
<dbReference type="AlphaFoldDB" id="A0A0A9DAT0"/>
<dbReference type="EMBL" id="GBRH01212236">
    <property type="protein sequence ID" value="JAD85659.1"/>
    <property type="molecule type" value="Transcribed_RNA"/>
</dbReference>
<name>A0A0A9DAT0_ARUDO</name>
<protein>
    <submittedName>
        <fullName evidence="1">Uncharacterized protein</fullName>
    </submittedName>
</protein>